<keyword evidence="2" id="KW-1185">Reference proteome</keyword>
<reference evidence="1 2" key="1">
    <citation type="submission" date="2011-02" db="EMBL/GenBank/DDBJ databases">
        <authorList>
            <person name="Weinstock G."/>
            <person name="Sodergren E."/>
            <person name="Clifton S."/>
            <person name="Fulton L."/>
            <person name="Fulton B."/>
            <person name="Courtney L."/>
            <person name="Fronick C."/>
            <person name="Harrison M."/>
            <person name="Strong C."/>
            <person name="Farmer C."/>
            <person name="Delahaunty K."/>
            <person name="Markovic C."/>
            <person name="Hall O."/>
            <person name="Minx P."/>
            <person name="Tomlinson C."/>
            <person name="Mitreva M."/>
            <person name="Hou S."/>
            <person name="Chen J."/>
            <person name="Wollam A."/>
            <person name="Pepin K.H."/>
            <person name="Johnson M."/>
            <person name="Bhonagiri V."/>
            <person name="Zhang X."/>
            <person name="Suruliraj S."/>
            <person name="Warren W."/>
            <person name="Chinwalla A."/>
            <person name="Mardis E.R."/>
            <person name="Wilson R.K."/>
        </authorList>
    </citation>
    <scope>NUCLEOTIDE SEQUENCE [LARGE SCALE GENOMIC DNA]</scope>
    <source>
        <strain evidence="1 2">YIT 11841</strain>
    </source>
</reference>
<evidence type="ECO:0000313" key="1">
    <source>
        <dbReference type="EMBL" id="EGG55545.1"/>
    </source>
</evidence>
<proteinExistence type="predicted"/>
<dbReference type="STRING" id="762982.HMPREF9442_00937"/>
<sequence>MIHNRLDFKGFYFLRFSFLDNFSDSLKMHQTHNQTNNTKEWKTFHKKTRF</sequence>
<name>F3QRY2_9BACT</name>
<evidence type="ECO:0000313" key="2">
    <source>
        <dbReference type="Proteomes" id="UP000005546"/>
    </source>
</evidence>
<accession>F3QRY2</accession>
<dbReference type="Proteomes" id="UP000005546">
    <property type="component" value="Unassembled WGS sequence"/>
</dbReference>
<dbReference type="HOGENOM" id="CLU_3120768_0_0_10"/>
<comment type="caution">
    <text evidence="1">The sequence shown here is derived from an EMBL/GenBank/DDBJ whole genome shotgun (WGS) entry which is preliminary data.</text>
</comment>
<organism evidence="1 2">
    <name type="scientific">Paraprevotella xylaniphila YIT 11841</name>
    <dbReference type="NCBI Taxonomy" id="762982"/>
    <lineage>
        <taxon>Bacteria</taxon>
        <taxon>Pseudomonadati</taxon>
        <taxon>Bacteroidota</taxon>
        <taxon>Bacteroidia</taxon>
        <taxon>Bacteroidales</taxon>
        <taxon>Prevotellaceae</taxon>
        <taxon>Paraprevotella</taxon>
    </lineage>
</organism>
<protein>
    <submittedName>
        <fullName evidence="1">Uncharacterized protein</fullName>
    </submittedName>
</protein>
<dbReference type="AlphaFoldDB" id="F3QRY2"/>
<gene>
    <name evidence="1" type="ORF">HMPREF9442_00937</name>
</gene>
<dbReference type="EMBL" id="AFBR01000024">
    <property type="protein sequence ID" value="EGG55545.1"/>
    <property type="molecule type" value="Genomic_DNA"/>
</dbReference>